<dbReference type="InterPro" id="IPR011761">
    <property type="entry name" value="ATP-grasp"/>
</dbReference>
<dbReference type="InterPro" id="IPR052032">
    <property type="entry name" value="ATP-dep_AA_Ligase"/>
</dbReference>
<protein>
    <submittedName>
        <fullName evidence="4">ATP-grasp domain-containing protein</fullName>
    </submittedName>
</protein>
<dbReference type="AlphaFoldDB" id="A0A369M0M6"/>
<keyword evidence="5" id="KW-1185">Reference proteome</keyword>
<accession>A0A369M0M6</accession>
<dbReference type="OrthoDB" id="6964321at2"/>
<reference evidence="4 5" key="1">
    <citation type="journal article" date="2018" name="Elife">
        <title>Discovery and characterization of a prevalent human gut bacterial enzyme sufficient for the inactivation of a family of plant toxins.</title>
        <authorList>
            <person name="Koppel N."/>
            <person name="Bisanz J.E."/>
            <person name="Pandelia M.E."/>
            <person name="Turnbaugh P.J."/>
            <person name="Balskus E.P."/>
        </authorList>
    </citation>
    <scope>NUCLEOTIDE SEQUENCE [LARGE SCALE GENOMIC DNA]</scope>
    <source>
        <strain evidence="4 5">3C</strain>
    </source>
</reference>
<dbReference type="SUPFAM" id="SSF56059">
    <property type="entry name" value="Glutathione synthetase ATP-binding domain-like"/>
    <property type="match status" value="1"/>
</dbReference>
<keyword evidence="3" id="KW-0067">ATP-binding</keyword>
<dbReference type="GO" id="GO:0046872">
    <property type="term" value="F:metal ion binding"/>
    <property type="evidence" value="ECO:0007669"/>
    <property type="project" value="InterPro"/>
</dbReference>
<gene>
    <name evidence="4" type="ORF">C1877_09615</name>
</gene>
<dbReference type="EMBL" id="PPTS01000005">
    <property type="protein sequence ID" value="RDB64962.1"/>
    <property type="molecule type" value="Genomic_DNA"/>
</dbReference>
<proteinExistence type="predicted"/>
<evidence type="ECO:0000256" key="2">
    <source>
        <dbReference type="ARBA" id="ARBA00022741"/>
    </source>
</evidence>
<organism evidence="4 5">
    <name type="scientific">Gordonibacter pamelaeae</name>
    <dbReference type="NCBI Taxonomy" id="471189"/>
    <lineage>
        <taxon>Bacteria</taxon>
        <taxon>Bacillati</taxon>
        <taxon>Actinomycetota</taxon>
        <taxon>Coriobacteriia</taxon>
        <taxon>Eggerthellales</taxon>
        <taxon>Eggerthellaceae</taxon>
        <taxon>Gordonibacter</taxon>
    </lineage>
</organism>
<evidence type="ECO:0000256" key="1">
    <source>
        <dbReference type="ARBA" id="ARBA00022598"/>
    </source>
</evidence>
<dbReference type="GO" id="GO:0016874">
    <property type="term" value="F:ligase activity"/>
    <property type="evidence" value="ECO:0007669"/>
    <property type="project" value="UniProtKB-KW"/>
</dbReference>
<dbReference type="PANTHER" id="PTHR43585:SF2">
    <property type="entry name" value="ATP-GRASP ENZYME FSQD"/>
    <property type="match status" value="1"/>
</dbReference>
<dbReference type="Pfam" id="PF13535">
    <property type="entry name" value="ATP-grasp_4"/>
    <property type="match status" value="1"/>
</dbReference>
<evidence type="ECO:0000256" key="3">
    <source>
        <dbReference type="ARBA" id="ARBA00022840"/>
    </source>
</evidence>
<comment type="caution">
    <text evidence="4">The sequence shown here is derived from an EMBL/GenBank/DDBJ whole genome shotgun (WGS) entry which is preliminary data.</text>
</comment>
<dbReference type="Proteomes" id="UP000254000">
    <property type="component" value="Unassembled WGS sequence"/>
</dbReference>
<dbReference type="RefSeq" id="WP_015538935.1">
    <property type="nucleotide sequence ID" value="NZ_CABMMS010000005.1"/>
</dbReference>
<evidence type="ECO:0000313" key="5">
    <source>
        <dbReference type="Proteomes" id="UP000254000"/>
    </source>
</evidence>
<dbReference type="PROSITE" id="PS50975">
    <property type="entry name" value="ATP_GRASP"/>
    <property type="match status" value="1"/>
</dbReference>
<dbReference type="Gene3D" id="3.30.470.20">
    <property type="entry name" value="ATP-grasp fold, B domain"/>
    <property type="match status" value="1"/>
</dbReference>
<sequence>MIVLDEPYVSDPLVDWLEQSQHPVLDNAVAAALATEGRRLNLVGEDEASRRIEAGERVYTNSENALAWVVDHAGNAPLARAIDLFKDKAAMRRALAGLDPDLFFKTCSIDELFKLDFARLPAPFVLKPSVGFCSVGVYAVADREDWERALADIQKNAASWHDLYPESVIGAGSFILEGYIDGTEYALDAYFDEQGRARILNVLRHDFASAEDTSDRMYVTSAAIVRDNAPAFAAWLDKVNALVGARNFPVHVEVRVDEGHVCPIEFNPLRFAGLGGTDVSWYAYGYRTYEAFLEGVQPDFGAAFAGKEGKVYSMSLLNAPDDATGDERFDYEALRDRFSQVLALRPFDVRRTGTYGFLFLETDAETADELDFLKNTDLKEFLR</sequence>
<evidence type="ECO:0000313" key="4">
    <source>
        <dbReference type="EMBL" id="RDB64962.1"/>
    </source>
</evidence>
<dbReference type="GeneID" id="78359947"/>
<keyword evidence="1" id="KW-0436">Ligase</keyword>
<dbReference type="GO" id="GO:0005524">
    <property type="term" value="F:ATP binding"/>
    <property type="evidence" value="ECO:0007669"/>
    <property type="project" value="UniProtKB-UniRule"/>
</dbReference>
<keyword evidence="2" id="KW-0547">Nucleotide-binding</keyword>
<name>A0A369M0M6_9ACTN</name>
<dbReference type="PANTHER" id="PTHR43585">
    <property type="entry name" value="FUMIPYRROLE BIOSYNTHESIS PROTEIN C"/>
    <property type="match status" value="1"/>
</dbReference>